<reference evidence="2" key="1">
    <citation type="journal article" date="2019" name="Int. J. Syst. Evol. Microbiol.">
        <title>The Global Catalogue of Microorganisms (GCM) 10K type strain sequencing project: providing services to taxonomists for standard genome sequencing and annotation.</title>
        <authorList>
            <consortium name="The Broad Institute Genomics Platform"/>
            <consortium name="The Broad Institute Genome Sequencing Center for Infectious Disease"/>
            <person name="Wu L."/>
            <person name="Ma J."/>
        </authorList>
    </citation>
    <scope>NUCLEOTIDE SEQUENCE [LARGE SCALE GENOMIC DNA]</scope>
    <source>
        <strain evidence="2">JCM 18287</strain>
    </source>
</reference>
<gene>
    <name evidence="1" type="ORF">GCM10023315_16400</name>
</gene>
<dbReference type="PROSITE" id="PS51257">
    <property type="entry name" value="PROKAR_LIPOPROTEIN"/>
    <property type="match status" value="1"/>
</dbReference>
<dbReference type="Pfam" id="PF16125">
    <property type="entry name" value="DUF4837"/>
    <property type="match status" value="1"/>
</dbReference>
<accession>A0ABP9HCV5</accession>
<evidence type="ECO:0000313" key="1">
    <source>
        <dbReference type="EMBL" id="GAA4967671.1"/>
    </source>
</evidence>
<sequence>MRQIFLVVLSLFLVTSCEDSEKKKTLLDSGGKLNDVSVVMANDLWEGRVGEAIRDVLASPVYGLPQDEPIFNINQIPTNIFSGFITKNRTILIVDIGNESGIAFENDIYAQPQKVIKVSGKTKDDVIKLISENSARIIETFKGIEIKEKQRLIKKSLYNTKEIKENLGLDINFPTAYRITKTLATKEDKFYWMKRDIRTGYVNILLYELPLKAIERDSNLIGQVIKIRDSIGKKYIGGPVDGSYMITENAYTPFHAETILDNKPTLETKGMWDVKNAVMAGPYINYAIEDKINNRWIIAEGFAFAPSVEKRNYMFELEAIIKSIKIE</sequence>
<proteinExistence type="predicted"/>
<dbReference type="RefSeq" id="WP_345166892.1">
    <property type="nucleotide sequence ID" value="NZ_BAABJK010000004.1"/>
</dbReference>
<protein>
    <recommendedName>
        <fullName evidence="3">DUF4837 domain-containing protein</fullName>
    </recommendedName>
</protein>
<dbReference type="EMBL" id="BAABJK010000004">
    <property type="protein sequence ID" value="GAA4967671.1"/>
    <property type="molecule type" value="Genomic_DNA"/>
</dbReference>
<dbReference type="InterPro" id="IPR032286">
    <property type="entry name" value="DUF4837"/>
</dbReference>
<name>A0ABP9HCV5_9FLAO</name>
<evidence type="ECO:0008006" key="3">
    <source>
        <dbReference type="Google" id="ProtNLM"/>
    </source>
</evidence>
<organism evidence="1 2">
    <name type="scientific">Algibacter aquimarinus</name>
    <dbReference type="NCBI Taxonomy" id="1136748"/>
    <lineage>
        <taxon>Bacteria</taxon>
        <taxon>Pseudomonadati</taxon>
        <taxon>Bacteroidota</taxon>
        <taxon>Flavobacteriia</taxon>
        <taxon>Flavobacteriales</taxon>
        <taxon>Flavobacteriaceae</taxon>
        <taxon>Algibacter</taxon>
    </lineage>
</organism>
<comment type="caution">
    <text evidence="1">The sequence shown here is derived from an EMBL/GenBank/DDBJ whole genome shotgun (WGS) entry which is preliminary data.</text>
</comment>
<evidence type="ECO:0000313" key="2">
    <source>
        <dbReference type="Proteomes" id="UP001501692"/>
    </source>
</evidence>
<dbReference type="Proteomes" id="UP001501692">
    <property type="component" value="Unassembled WGS sequence"/>
</dbReference>
<keyword evidence="2" id="KW-1185">Reference proteome</keyword>